<keyword evidence="5" id="KW-1185">Reference proteome</keyword>
<dbReference type="AlphaFoldDB" id="F0VD51"/>
<proteinExistence type="predicted"/>
<evidence type="ECO:0000313" key="5">
    <source>
        <dbReference type="Proteomes" id="UP000007494"/>
    </source>
</evidence>
<keyword evidence="2" id="KW-0732">Signal</keyword>
<reference evidence="5" key="3">
    <citation type="journal article" date="2012" name="PLoS Pathog.">
        <title>Comparative genomics of the apicomplexan parasites Toxoplasma gondii and Neospora caninum: Coccidia differing in host range and transmission strategy.</title>
        <authorList>
            <person name="Reid A.J."/>
            <person name="Vermont S.J."/>
            <person name="Cotton J.A."/>
            <person name="Harris D."/>
            <person name="Hill-Cawthorne G.A."/>
            <person name="Konen-Waisman S."/>
            <person name="Latham S.M."/>
            <person name="Mourier T."/>
            <person name="Norton R."/>
            <person name="Quail M.A."/>
            <person name="Sanders M."/>
            <person name="Shanmugam D."/>
            <person name="Sohal A."/>
            <person name="Wasmuth J.D."/>
            <person name="Brunk B."/>
            <person name="Grigg M.E."/>
            <person name="Howard J.C."/>
            <person name="Parkinson J."/>
            <person name="Roos D.S."/>
            <person name="Trees A.J."/>
            <person name="Berriman M."/>
            <person name="Pain A."/>
            <person name="Wastling J.M."/>
        </authorList>
    </citation>
    <scope>NUCLEOTIDE SEQUENCE [LARGE SCALE GENOMIC DNA]</scope>
    <source>
        <strain evidence="5">Liverpool</strain>
    </source>
</reference>
<feature type="region of interest" description="Disordered" evidence="1">
    <location>
        <begin position="28"/>
        <end position="106"/>
    </location>
</feature>
<reference evidence="3" key="2">
    <citation type="submission" date="2011-03" db="EMBL/GenBank/DDBJ databases">
        <title>Comparative genomics and transcriptomics of Neospora caninum and Toxoplasma gondii.</title>
        <authorList>
            <person name="Reid A.J."/>
            <person name="Sohal A."/>
            <person name="Harris D."/>
            <person name="Quail M."/>
            <person name="Sanders M."/>
            <person name="Berriman M."/>
            <person name="Wastling J.M."/>
            <person name="Pain A."/>
        </authorList>
    </citation>
    <scope>NUCLEOTIDE SEQUENCE</scope>
    <source>
        <strain evidence="3">Liverpool</strain>
    </source>
</reference>
<dbReference type="EMBL" id="FR823386">
    <property type="protein sequence ID" value="CBZ51566.1"/>
    <property type="molecule type" value="Genomic_DNA"/>
</dbReference>
<accession>F0VD51</accession>
<evidence type="ECO:0000256" key="1">
    <source>
        <dbReference type="SAM" id="MobiDB-lite"/>
    </source>
</evidence>
<feature type="compositionally biased region" description="Polar residues" evidence="1">
    <location>
        <begin position="60"/>
        <end position="73"/>
    </location>
</feature>
<reference evidence="4" key="4">
    <citation type="journal article" date="2015" name="PLoS ONE">
        <title>Comprehensive Evaluation of Toxoplasma gondii VEG and Neospora caninum LIV Genomes with Tachyzoite Stage Transcriptome and Proteome Defines Novel Transcript Features.</title>
        <authorList>
            <person name="Ramaprasad A."/>
            <person name="Mourier T."/>
            <person name="Naeem R."/>
            <person name="Malas T.B."/>
            <person name="Moussa E."/>
            <person name="Panigrahi A."/>
            <person name="Vermont S.J."/>
            <person name="Otto T.D."/>
            <person name="Wastling J."/>
            <person name="Pain A."/>
        </authorList>
    </citation>
    <scope>NUCLEOTIDE SEQUENCE</scope>
    <source>
        <strain evidence="4">Liverpool</strain>
    </source>
</reference>
<reference evidence="3" key="1">
    <citation type="submission" date="2011-02" db="EMBL/GenBank/DDBJ databases">
        <authorList>
            <person name="Aslett M."/>
        </authorList>
    </citation>
    <scope>NUCLEOTIDE SEQUENCE</scope>
    <source>
        <strain evidence="3">Liverpool</strain>
    </source>
</reference>
<organism evidence="3 5">
    <name type="scientific">Neospora caninum (strain Liverpool)</name>
    <dbReference type="NCBI Taxonomy" id="572307"/>
    <lineage>
        <taxon>Eukaryota</taxon>
        <taxon>Sar</taxon>
        <taxon>Alveolata</taxon>
        <taxon>Apicomplexa</taxon>
        <taxon>Conoidasida</taxon>
        <taxon>Coccidia</taxon>
        <taxon>Eucoccidiorida</taxon>
        <taxon>Eimeriorina</taxon>
        <taxon>Sarcocystidae</taxon>
        <taxon>Neospora</taxon>
    </lineage>
</organism>
<dbReference type="InParanoid" id="F0VD51"/>
<protein>
    <submittedName>
        <fullName evidence="4">MORN repeat-containing protein</fullName>
    </submittedName>
</protein>
<dbReference type="Proteomes" id="UP000007494">
    <property type="component" value="Chromosome V"/>
</dbReference>
<dbReference type="OMA" id="ETRCQIS"/>
<sequence>MASRRVPLFVALCFITIVAQQSIEALGSASAGEPTDTKAAETRCQISSETASSASEPAADQQSFLTARSSSVLENEVAGQGDVEPQEKDGIAQGSGAGHRLPQGSTRRRDQAFAYGGYYSYGAGFPGFMPYGGYGIFGGFPRMPGFGFLF</sequence>
<evidence type="ECO:0000313" key="3">
    <source>
        <dbReference type="EMBL" id="CBZ51566.1"/>
    </source>
</evidence>
<dbReference type="RefSeq" id="XP_003881599.1">
    <property type="nucleotide sequence ID" value="XM_003881550.1"/>
</dbReference>
<evidence type="ECO:0000313" key="4">
    <source>
        <dbReference type="EMBL" id="CEL65517.1"/>
    </source>
</evidence>
<feature type="signal peptide" evidence="2">
    <location>
        <begin position="1"/>
        <end position="20"/>
    </location>
</feature>
<dbReference type="EMBL" id="LN714479">
    <property type="protein sequence ID" value="CEL65517.1"/>
    <property type="molecule type" value="Genomic_DNA"/>
</dbReference>
<dbReference type="VEuPathDB" id="ToxoDB:NCLIV_013590"/>
<name>F0VD51_NEOCL</name>
<feature type="compositionally biased region" description="Low complexity" evidence="1">
    <location>
        <begin position="47"/>
        <end position="59"/>
    </location>
</feature>
<dbReference type="eggNOG" id="KOG0231">
    <property type="taxonomic scope" value="Eukaryota"/>
</dbReference>
<evidence type="ECO:0000256" key="2">
    <source>
        <dbReference type="SAM" id="SignalP"/>
    </source>
</evidence>
<gene>
    <name evidence="4" type="ORF">BN1204_013590</name>
    <name evidence="3" type="ORF">NCLIV_013590</name>
</gene>
<dbReference type="GeneID" id="13443875"/>
<feature type="chain" id="PRO_5007654991" evidence="2">
    <location>
        <begin position="21"/>
        <end position="150"/>
    </location>
</feature>